<dbReference type="PROSITE" id="PS51767">
    <property type="entry name" value="PEPTIDASE_A1"/>
    <property type="match status" value="1"/>
</dbReference>
<keyword evidence="2" id="KW-0378">Hydrolase</keyword>
<dbReference type="GO" id="GO:0006508">
    <property type="term" value="P:proteolysis"/>
    <property type="evidence" value="ECO:0007669"/>
    <property type="project" value="UniProtKB-KW"/>
</dbReference>
<dbReference type="InterPro" id="IPR001969">
    <property type="entry name" value="Aspartic_peptidase_AS"/>
</dbReference>
<keyword evidence="6" id="KW-0645">Protease</keyword>
<dbReference type="InterPro" id="IPR033121">
    <property type="entry name" value="PEPTIDASE_A1"/>
</dbReference>
<evidence type="ECO:0000256" key="2">
    <source>
        <dbReference type="ARBA" id="ARBA00022750"/>
    </source>
</evidence>
<dbReference type="PANTHER" id="PTHR47966">
    <property type="entry name" value="BETA-SITE APP-CLEAVING ENZYME, ISOFORM A-RELATED"/>
    <property type="match status" value="1"/>
</dbReference>
<dbReference type="EMBL" id="JADGJD010000289">
    <property type="protein sequence ID" value="KAJ3052495.1"/>
    <property type="molecule type" value="Genomic_DNA"/>
</dbReference>
<evidence type="ECO:0000313" key="6">
    <source>
        <dbReference type="EMBL" id="KAJ3052495.1"/>
    </source>
</evidence>
<feature type="domain" description="Peptidase A1" evidence="5">
    <location>
        <begin position="61"/>
        <end position="402"/>
    </location>
</feature>
<comment type="caution">
    <text evidence="6">The sequence shown here is derived from an EMBL/GenBank/DDBJ whole genome shotgun (WGS) entry which is preliminary data.</text>
</comment>
<evidence type="ECO:0000256" key="1">
    <source>
        <dbReference type="ARBA" id="ARBA00007447"/>
    </source>
</evidence>
<reference evidence="6" key="1">
    <citation type="submission" date="2020-05" db="EMBL/GenBank/DDBJ databases">
        <title>Phylogenomic resolution of chytrid fungi.</title>
        <authorList>
            <person name="Stajich J.E."/>
            <person name="Amses K."/>
            <person name="Simmons R."/>
            <person name="Seto K."/>
            <person name="Myers J."/>
            <person name="Bonds A."/>
            <person name="Quandt C.A."/>
            <person name="Barry K."/>
            <person name="Liu P."/>
            <person name="Grigoriev I."/>
            <person name="Longcore J.E."/>
            <person name="James T.Y."/>
        </authorList>
    </citation>
    <scope>NUCLEOTIDE SEQUENCE</scope>
    <source>
        <strain evidence="6">JEL0318</strain>
    </source>
</reference>
<dbReference type="CDD" id="cd05471">
    <property type="entry name" value="pepsin_like"/>
    <property type="match status" value="1"/>
</dbReference>
<dbReference type="PANTHER" id="PTHR47966:SF51">
    <property type="entry name" value="BETA-SITE APP-CLEAVING ENZYME, ISOFORM A-RELATED"/>
    <property type="match status" value="1"/>
</dbReference>
<evidence type="ECO:0000313" key="7">
    <source>
        <dbReference type="Proteomes" id="UP001212841"/>
    </source>
</evidence>
<evidence type="ECO:0000256" key="3">
    <source>
        <dbReference type="SAM" id="MobiDB-lite"/>
    </source>
</evidence>
<dbReference type="PROSITE" id="PS00141">
    <property type="entry name" value="ASP_PROTEASE"/>
    <property type="match status" value="1"/>
</dbReference>
<feature type="chain" id="PRO_5042258320" evidence="4">
    <location>
        <begin position="24"/>
        <end position="402"/>
    </location>
</feature>
<dbReference type="Proteomes" id="UP001212841">
    <property type="component" value="Unassembled WGS sequence"/>
</dbReference>
<accession>A0AAD5SD07</accession>
<dbReference type="SUPFAM" id="SSF50630">
    <property type="entry name" value="Acid proteases"/>
    <property type="match status" value="1"/>
</dbReference>
<gene>
    <name evidence="6" type="primary">PEP2_3</name>
    <name evidence="6" type="ORF">HK097_006154</name>
</gene>
<proteinExistence type="inferred from homology"/>
<feature type="compositionally biased region" description="Low complexity" evidence="3">
    <location>
        <begin position="314"/>
        <end position="334"/>
    </location>
</feature>
<dbReference type="GO" id="GO:0004190">
    <property type="term" value="F:aspartic-type endopeptidase activity"/>
    <property type="evidence" value="ECO:0007669"/>
    <property type="project" value="UniProtKB-KW"/>
</dbReference>
<protein>
    <submittedName>
        <fullName evidence="6">Vacuolar protease A</fullName>
    </submittedName>
</protein>
<evidence type="ECO:0000259" key="5">
    <source>
        <dbReference type="PROSITE" id="PS51767"/>
    </source>
</evidence>
<feature type="non-terminal residue" evidence="6">
    <location>
        <position position="402"/>
    </location>
</feature>
<feature type="region of interest" description="Disordered" evidence="3">
    <location>
        <begin position="305"/>
        <end position="336"/>
    </location>
</feature>
<comment type="similarity">
    <text evidence="1">Belongs to the peptidase A1 family.</text>
</comment>
<organism evidence="6 7">
    <name type="scientific">Rhizophlyctis rosea</name>
    <dbReference type="NCBI Taxonomy" id="64517"/>
    <lineage>
        <taxon>Eukaryota</taxon>
        <taxon>Fungi</taxon>
        <taxon>Fungi incertae sedis</taxon>
        <taxon>Chytridiomycota</taxon>
        <taxon>Chytridiomycota incertae sedis</taxon>
        <taxon>Chytridiomycetes</taxon>
        <taxon>Rhizophlyctidales</taxon>
        <taxon>Rhizophlyctidaceae</taxon>
        <taxon>Rhizophlyctis</taxon>
    </lineage>
</organism>
<dbReference type="InterPro" id="IPR001461">
    <property type="entry name" value="Aspartic_peptidase_A1"/>
</dbReference>
<evidence type="ECO:0000256" key="4">
    <source>
        <dbReference type="SAM" id="SignalP"/>
    </source>
</evidence>
<dbReference type="AlphaFoldDB" id="A0AAD5SD07"/>
<dbReference type="Pfam" id="PF00026">
    <property type="entry name" value="Asp"/>
    <property type="match status" value="1"/>
</dbReference>
<keyword evidence="4" id="KW-0732">Signal</keyword>
<feature type="signal peptide" evidence="4">
    <location>
        <begin position="1"/>
        <end position="23"/>
    </location>
</feature>
<dbReference type="InterPro" id="IPR021109">
    <property type="entry name" value="Peptidase_aspartic_dom_sf"/>
</dbReference>
<keyword evidence="2" id="KW-0064">Aspartyl protease</keyword>
<name>A0AAD5SD07_9FUNG</name>
<keyword evidence="7" id="KW-1185">Reference proteome</keyword>
<sequence>MLSSSCPTFLASLLLATANLASANYIPLRERVGPPPIFRHLTRRDESTGAPTGIYSNSTLQTVVVKLGTPEQSITAIIDSGSTFLWVPGNDAKCTGCTGNLVKFNEGASSTFKSQKEAGVKQEIYGDSTNVQGYLAEDTLKLGTVTVSDFTFMNVFNYTLAPAVLPGFGVEYPGIIGMGFPVNSSSLPEFQKVTPIGTTTTAQLWSKGIKSFGLLPATSKTNGSLILDGSYPKAINQSTIEWVKLVGSAENPAINATWTTQLDGFAIEGNKPTGPKGIYLLDTGSRAGQMAPESLAEIGKLLNLTPLTEDPTGSTNSTTPSTNSTTTPPSNSSTLPGAYYTDCSKVSSLPILTMSLNNISISLRPEHYILDIAGYCLFGFFGNANLKKLGYEGIIGMNFLQG</sequence>
<dbReference type="InterPro" id="IPR034164">
    <property type="entry name" value="Pepsin-like_dom"/>
</dbReference>
<dbReference type="Gene3D" id="2.40.70.10">
    <property type="entry name" value="Acid Proteases"/>
    <property type="match status" value="2"/>
</dbReference>